<dbReference type="EMBL" id="JAHLQL010000001">
    <property type="protein sequence ID" value="MBU5590927.1"/>
    <property type="molecule type" value="Genomic_DNA"/>
</dbReference>
<dbReference type="InterPro" id="IPR001460">
    <property type="entry name" value="PCN-bd_Tpept"/>
</dbReference>
<name>A0ABS6EXH8_9CLOT</name>
<evidence type="ECO:0000256" key="1">
    <source>
        <dbReference type="ARBA" id="ARBA00004370"/>
    </source>
</evidence>
<protein>
    <submittedName>
        <fullName evidence="5">Penicillin-binding protein 2</fullName>
    </submittedName>
</protein>
<proteinExistence type="predicted"/>
<dbReference type="InterPro" id="IPR050515">
    <property type="entry name" value="Beta-lactam/transpept"/>
</dbReference>
<evidence type="ECO:0000313" key="6">
    <source>
        <dbReference type="Proteomes" id="UP000736583"/>
    </source>
</evidence>
<feature type="transmembrane region" description="Helical" evidence="3">
    <location>
        <begin position="12"/>
        <end position="34"/>
    </location>
</feature>
<keyword evidence="6" id="KW-1185">Reference proteome</keyword>
<evidence type="ECO:0000259" key="4">
    <source>
        <dbReference type="Pfam" id="PF00905"/>
    </source>
</evidence>
<organism evidence="5 6">
    <name type="scientific">Clostridium simiarum</name>
    <dbReference type="NCBI Taxonomy" id="2841506"/>
    <lineage>
        <taxon>Bacteria</taxon>
        <taxon>Bacillati</taxon>
        <taxon>Bacillota</taxon>
        <taxon>Clostridia</taxon>
        <taxon>Eubacteriales</taxon>
        <taxon>Clostridiaceae</taxon>
        <taxon>Clostridium</taxon>
    </lineage>
</organism>
<dbReference type="Pfam" id="PF00905">
    <property type="entry name" value="Transpeptidase"/>
    <property type="match status" value="1"/>
</dbReference>
<accession>A0ABS6EXH8</accession>
<keyword evidence="2 3" id="KW-0472">Membrane</keyword>
<evidence type="ECO:0000256" key="2">
    <source>
        <dbReference type="ARBA" id="ARBA00023136"/>
    </source>
</evidence>
<evidence type="ECO:0000313" key="5">
    <source>
        <dbReference type="EMBL" id="MBU5590927.1"/>
    </source>
</evidence>
<dbReference type="RefSeq" id="WP_216456000.1">
    <property type="nucleotide sequence ID" value="NZ_JAHLQL010000001.1"/>
</dbReference>
<dbReference type="PANTHER" id="PTHR30627:SF1">
    <property type="entry name" value="PEPTIDOGLYCAN D,D-TRANSPEPTIDASE FTSI"/>
    <property type="match status" value="1"/>
</dbReference>
<gene>
    <name evidence="5" type="ORF">KQI89_04055</name>
</gene>
<evidence type="ECO:0000256" key="3">
    <source>
        <dbReference type="SAM" id="Phobius"/>
    </source>
</evidence>
<reference evidence="5 6" key="1">
    <citation type="submission" date="2021-06" db="EMBL/GenBank/DDBJ databases">
        <authorList>
            <person name="Sun Q."/>
            <person name="Li D."/>
        </authorList>
    </citation>
    <scope>NUCLEOTIDE SEQUENCE [LARGE SCALE GENOMIC DNA]</scope>
    <source>
        <strain evidence="5 6">MSJ-4</strain>
    </source>
</reference>
<dbReference type="Proteomes" id="UP000736583">
    <property type="component" value="Unassembled WGS sequence"/>
</dbReference>
<dbReference type="PANTHER" id="PTHR30627">
    <property type="entry name" value="PEPTIDOGLYCAN D,D-TRANSPEPTIDASE"/>
    <property type="match status" value="1"/>
</dbReference>
<comment type="subcellular location">
    <subcellularLocation>
        <location evidence="1">Membrane</location>
    </subcellularLocation>
</comment>
<sequence>MRHKIFKRVKVVGISTTLVFILLILRIVQIQYFYSDRLEVMANSQYRYKENINELKFSVLDSKNRNLIEYNRKYILVIDPATFKRNNSSTEVNRIYAFNYILKNYNKDYDLATILESPNSARLYINLNKEAYEKLKAVKGIKGTYLYMYDEVQRSKAWKIENMITNFKYNKSDIKPENSLEGAIYLKTKDNNTPSVIFEKDVDGNINEGIYDIDESNMNIRLTLDKEMQDAVREILSAEKYKGYDQIGVTIVEANTGKIKVMAQKDESKPNINLASTTENGYVPGSIFKLLVEEIAIDRGLFLPQSKFTCELGKYSICKKAHGELTLEEALMISCNNIFAEVGKEIGWPVIEEYARKQGLFEKVLNIHGKGEVTGDFVLPTAYEDGPRLLSIGQNMRITPLQGANIISTIVNEGVYVKPTILEGYVDNYNNMLSKTPLDKTQVIKKNTAKIMKEQMIKVVRDEKGTGKSVYMEGVETGGKTGTTTRMEPIVSEENNKTIMEKHSDGWFAGYYKFKGQYYSMVVFVKDINEDNQYGGSTAGPIFKEIVETLLK</sequence>
<feature type="domain" description="Penicillin-binding protein transpeptidase" evidence="4">
    <location>
        <begin position="248"/>
        <end position="548"/>
    </location>
</feature>
<comment type="caution">
    <text evidence="5">The sequence shown here is derived from an EMBL/GenBank/DDBJ whole genome shotgun (WGS) entry which is preliminary data.</text>
</comment>
<keyword evidence="3" id="KW-0812">Transmembrane</keyword>
<keyword evidence="3" id="KW-1133">Transmembrane helix</keyword>